<gene>
    <name evidence="12" type="primary">ORF108225</name>
</gene>
<evidence type="ECO:0000259" key="11">
    <source>
        <dbReference type="PROSITE" id="PS50145"/>
    </source>
</evidence>
<dbReference type="Pfam" id="PF21355">
    <property type="entry name" value="TRAF-mep_MATH"/>
    <property type="match status" value="1"/>
</dbReference>
<feature type="coiled-coil region" evidence="8">
    <location>
        <begin position="304"/>
        <end position="338"/>
    </location>
</feature>
<keyword evidence="3 7" id="KW-0479">Metal-binding</keyword>
<dbReference type="PIRSF" id="PIRSF015614">
    <property type="entry name" value="TRAF"/>
    <property type="match status" value="1"/>
</dbReference>
<dbReference type="InterPro" id="IPR013083">
    <property type="entry name" value="Znf_RING/FYVE/PHD"/>
</dbReference>
<dbReference type="InterPro" id="IPR001293">
    <property type="entry name" value="Znf_TRAF"/>
</dbReference>
<evidence type="ECO:0000259" key="10">
    <source>
        <dbReference type="PROSITE" id="PS50144"/>
    </source>
</evidence>
<evidence type="ECO:0000256" key="9">
    <source>
        <dbReference type="SAM" id="MobiDB-lite"/>
    </source>
</evidence>
<evidence type="ECO:0000256" key="8">
    <source>
        <dbReference type="SAM" id="Coils"/>
    </source>
</evidence>
<dbReference type="PROSITE" id="PS50145">
    <property type="entry name" value="ZF_TRAF"/>
    <property type="match status" value="2"/>
</dbReference>
<comment type="subcellular location">
    <subcellularLocation>
        <location evidence="1">Cytoplasm</location>
    </subcellularLocation>
</comment>
<keyword evidence="6 7" id="KW-0862">Zinc</keyword>
<dbReference type="Pfam" id="PF02176">
    <property type="entry name" value="zf-TRAF"/>
    <property type="match status" value="1"/>
</dbReference>
<dbReference type="PROSITE" id="PS50144">
    <property type="entry name" value="MATH"/>
    <property type="match status" value="1"/>
</dbReference>
<evidence type="ECO:0000256" key="1">
    <source>
        <dbReference type="ARBA" id="ARBA00004496"/>
    </source>
</evidence>
<dbReference type="GO" id="GO:0005164">
    <property type="term" value="F:tumor necrosis factor receptor binding"/>
    <property type="evidence" value="ECO:0007669"/>
    <property type="project" value="TreeGrafter"/>
</dbReference>
<evidence type="ECO:0000313" key="12">
    <source>
        <dbReference type="EMBL" id="CEK78086.1"/>
    </source>
</evidence>
<evidence type="ECO:0000256" key="2">
    <source>
        <dbReference type="ARBA" id="ARBA00022490"/>
    </source>
</evidence>
<keyword evidence="5 7" id="KW-0863">Zinc-finger</keyword>
<feature type="non-terminal residue" evidence="12">
    <location>
        <position position="1"/>
    </location>
</feature>
<dbReference type="PANTHER" id="PTHR10131:SF138">
    <property type="entry name" value="RE66324P"/>
    <property type="match status" value="1"/>
</dbReference>
<dbReference type="InterPro" id="IPR002083">
    <property type="entry name" value="MATH/TRAF_dom"/>
</dbReference>
<keyword evidence="4" id="KW-0677">Repeat</keyword>
<feature type="zinc finger region" description="TRAF-type" evidence="7">
    <location>
        <begin position="86"/>
        <end position="132"/>
    </location>
</feature>
<protein>
    <submittedName>
        <fullName evidence="12">Uncharacterized protein</fullName>
    </submittedName>
</protein>
<dbReference type="SUPFAM" id="SSF49599">
    <property type="entry name" value="TRAF domain-like"/>
    <property type="match status" value="3"/>
</dbReference>
<sequence>LIVRHPMQSRCGHRYCSSCRDELLSMQQPIRCQSCLTEGMSQDESIVNLAAMFDDKAAIREMKKIPVKCINAGCQWKGTFEDFSMTHELDCDKKLVDCSKCGAEVSQARLASHLTKQCPKRSVTCPHCKEEMFAEQREKHLQISCPNLPVQCHKCTKQIPRSEVKTHKDEECPHRIVECPVPDCNTKLPLDQFPNHFMKTPQSTQKHLLYLFSKTMQLEKTIAQLEAETAGIVGGASGGATDSSELNHPGGTSGDRDYQAAEAGESTLAAEDRQKLKLHEDLMAVLHGEILRCIKQLEALYTQFEREGRNVKDVQRKIDNLEKSIVTFQGKLQEIVDKQNVPDLRRPSAAFSQDPKDYGVLTESPDGTAIWRIDSFTQVRRAACNGSQPFISSPSFFTGPCGYKLRIRFYADGDGTAKGKAFSAFIQLHKGPHDDLLPWPFTGKVYFIIVDIKDFREHKVVSFSALPDQPAFQKPQGDNMASGCLEFVNLKEFSNGLDKYLANDAVYIKIYISLPETVNIRLQSLDPKIIINLGR</sequence>
<feature type="zinc finger region" description="TRAF-type" evidence="7">
    <location>
        <begin position="140"/>
        <end position="193"/>
    </location>
</feature>
<evidence type="ECO:0000256" key="4">
    <source>
        <dbReference type="ARBA" id="ARBA00022737"/>
    </source>
</evidence>
<proteinExistence type="predicted"/>
<reference evidence="12" key="1">
    <citation type="submission" date="2014-12" db="EMBL/GenBank/DDBJ databases">
        <title>Insight into the proteome of Arion vulgaris.</title>
        <authorList>
            <person name="Aradska J."/>
            <person name="Bulat T."/>
            <person name="Smidak R."/>
            <person name="Sarate P."/>
            <person name="Gangsoo J."/>
            <person name="Sialana F."/>
            <person name="Bilban M."/>
            <person name="Lubec G."/>
        </authorList>
    </citation>
    <scope>NUCLEOTIDE SEQUENCE</scope>
    <source>
        <tissue evidence="12">Skin</tissue>
    </source>
</reference>
<feature type="domain" description="TRAF-type" evidence="11">
    <location>
        <begin position="86"/>
        <end position="132"/>
    </location>
</feature>
<organism evidence="12">
    <name type="scientific">Arion vulgaris</name>
    <dbReference type="NCBI Taxonomy" id="1028688"/>
    <lineage>
        <taxon>Eukaryota</taxon>
        <taxon>Metazoa</taxon>
        <taxon>Spiralia</taxon>
        <taxon>Lophotrochozoa</taxon>
        <taxon>Mollusca</taxon>
        <taxon>Gastropoda</taxon>
        <taxon>Heterobranchia</taxon>
        <taxon>Euthyneura</taxon>
        <taxon>Panpulmonata</taxon>
        <taxon>Eupulmonata</taxon>
        <taxon>Stylommatophora</taxon>
        <taxon>Helicina</taxon>
        <taxon>Arionoidea</taxon>
        <taxon>Arionidae</taxon>
        <taxon>Arion</taxon>
    </lineage>
</organism>
<dbReference type="PANTHER" id="PTHR10131">
    <property type="entry name" value="TNF RECEPTOR ASSOCIATED FACTOR"/>
    <property type="match status" value="1"/>
</dbReference>
<keyword evidence="8" id="KW-0175">Coiled coil</keyword>
<evidence type="ECO:0000256" key="7">
    <source>
        <dbReference type="PROSITE-ProRule" id="PRU00207"/>
    </source>
</evidence>
<dbReference type="GO" id="GO:0043122">
    <property type="term" value="P:regulation of canonical NF-kappaB signal transduction"/>
    <property type="evidence" value="ECO:0007669"/>
    <property type="project" value="TreeGrafter"/>
</dbReference>
<evidence type="ECO:0000256" key="5">
    <source>
        <dbReference type="ARBA" id="ARBA00022771"/>
    </source>
</evidence>
<feature type="domain" description="MATH" evidence="10">
    <location>
        <begin position="366"/>
        <end position="512"/>
    </location>
</feature>
<dbReference type="AlphaFoldDB" id="A0A0B7ADH1"/>
<dbReference type="GO" id="GO:0005737">
    <property type="term" value="C:cytoplasm"/>
    <property type="evidence" value="ECO:0007669"/>
    <property type="project" value="UniProtKB-SubCell"/>
</dbReference>
<dbReference type="InterPro" id="IPR012227">
    <property type="entry name" value="TNF_rcpt-assoc_TRAF_met"/>
</dbReference>
<dbReference type="Gene3D" id="2.60.210.10">
    <property type="entry name" value="Apoptosis, Tumor Necrosis Factor Receptor Associated Protein 2, Chain A"/>
    <property type="match status" value="1"/>
</dbReference>
<keyword evidence="2" id="KW-0963">Cytoplasm</keyword>
<evidence type="ECO:0000256" key="3">
    <source>
        <dbReference type="ARBA" id="ARBA00022723"/>
    </source>
</evidence>
<dbReference type="GO" id="GO:0009898">
    <property type="term" value="C:cytoplasmic side of plasma membrane"/>
    <property type="evidence" value="ECO:0007669"/>
    <property type="project" value="TreeGrafter"/>
</dbReference>
<dbReference type="InterPro" id="IPR049342">
    <property type="entry name" value="TRAF1-6_MATH_dom"/>
</dbReference>
<accession>A0A0B7ADH1</accession>
<name>A0A0B7ADH1_9EUPU</name>
<dbReference type="GO" id="GO:0008270">
    <property type="term" value="F:zinc ion binding"/>
    <property type="evidence" value="ECO:0007669"/>
    <property type="project" value="UniProtKB-KW"/>
</dbReference>
<dbReference type="GO" id="GO:0042981">
    <property type="term" value="P:regulation of apoptotic process"/>
    <property type="evidence" value="ECO:0007669"/>
    <property type="project" value="InterPro"/>
</dbReference>
<dbReference type="Gene3D" id="3.30.40.10">
    <property type="entry name" value="Zinc/RING finger domain, C3HC4 (zinc finger)"/>
    <property type="match status" value="3"/>
</dbReference>
<feature type="region of interest" description="Disordered" evidence="9">
    <location>
        <begin position="236"/>
        <end position="258"/>
    </location>
</feature>
<dbReference type="EMBL" id="HACG01031221">
    <property type="protein sequence ID" value="CEK78086.1"/>
    <property type="molecule type" value="Transcribed_RNA"/>
</dbReference>
<dbReference type="InterPro" id="IPR008974">
    <property type="entry name" value="TRAF-like"/>
</dbReference>
<dbReference type="SUPFAM" id="SSF57850">
    <property type="entry name" value="RING/U-box"/>
    <property type="match status" value="1"/>
</dbReference>
<evidence type="ECO:0000256" key="6">
    <source>
        <dbReference type="ARBA" id="ARBA00022833"/>
    </source>
</evidence>
<feature type="domain" description="TRAF-type" evidence="11">
    <location>
        <begin position="140"/>
        <end position="193"/>
    </location>
</feature>
<dbReference type="GO" id="GO:0007165">
    <property type="term" value="P:signal transduction"/>
    <property type="evidence" value="ECO:0007669"/>
    <property type="project" value="InterPro"/>
</dbReference>